<evidence type="ECO:0000313" key="1">
    <source>
        <dbReference type="EMBL" id="MPN61435.1"/>
    </source>
</evidence>
<dbReference type="EMBL" id="VSSQ01138048">
    <property type="protein sequence ID" value="MPN61435.1"/>
    <property type="molecule type" value="Genomic_DNA"/>
</dbReference>
<comment type="caution">
    <text evidence="1">The sequence shown here is derived from an EMBL/GenBank/DDBJ whole genome shotgun (WGS) entry which is preliminary data.</text>
</comment>
<gene>
    <name evidence="1" type="ORF">SDC9_209172</name>
</gene>
<protein>
    <submittedName>
        <fullName evidence="1">Uncharacterized protein</fullName>
    </submittedName>
</protein>
<organism evidence="1">
    <name type="scientific">bioreactor metagenome</name>
    <dbReference type="NCBI Taxonomy" id="1076179"/>
    <lineage>
        <taxon>unclassified sequences</taxon>
        <taxon>metagenomes</taxon>
        <taxon>ecological metagenomes</taxon>
    </lineage>
</organism>
<reference evidence="1" key="1">
    <citation type="submission" date="2019-08" db="EMBL/GenBank/DDBJ databases">
        <authorList>
            <person name="Kucharzyk K."/>
            <person name="Murdoch R.W."/>
            <person name="Higgins S."/>
            <person name="Loffler F."/>
        </authorList>
    </citation>
    <scope>NUCLEOTIDE SEQUENCE</scope>
</reference>
<sequence>MVIPPNKTPDIQYIRDFPPPVGIIQRVLPFSKIFIIAFFWESFIEKFFSLNCSESLGKYSFKTTSRSSISITSILNLLF</sequence>
<name>A0A645JCJ1_9ZZZZ</name>
<proteinExistence type="predicted"/>
<dbReference type="AlphaFoldDB" id="A0A645JCJ1"/>
<accession>A0A645JCJ1</accession>